<dbReference type="KEGG" id="dpt:Deipr_1521"/>
<dbReference type="OrthoDB" id="73686at2"/>
<keyword evidence="3" id="KW-1185">Reference proteome</keyword>
<evidence type="ECO:0000259" key="1">
    <source>
        <dbReference type="PROSITE" id="PS50206"/>
    </source>
</evidence>
<evidence type="ECO:0000313" key="2">
    <source>
        <dbReference type="EMBL" id="ADY26659.1"/>
    </source>
</evidence>
<gene>
    <name evidence="2" type="ordered locus">Deipr_1521</name>
</gene>
<protein>
    <submittedName>
        <fullName evidence="2">Putative rhodanese sulfurtransferase</fullName>
    </submittedName>
</protein>
<dbReference type="EMBL" id="CP002536">
    <property type="protein sequence ID" value="ADY26659.1"/>
    <property type="molecule type" value="Genomic_DNA"/>
</dbReference>
<accession>F0RK13</accession>
<dbReference type="STRING" id="693977.Deipr_1521"/>
<dbReference type="AlphaFoldDB" id="F0RK13"/>
<dbReference type="RefSeq" id="WP_013615267.1">
    <property type="nucleotide sequence ID" value="NC_015161.1"/>
</dbReference>
<reference evidence="2 3" key="2">
    <citation type="journal article" date="2012" name="Stand. Genomic Sci.">
        <title>Complete genome sequence of the orange-red pigmented, radioresistant Deinococcus proteolyticus type strain (MRP(T)).</title>
        <authorList>
            <person name="Copeland A."/>
            <person name="Zeytun A."/>
            <person name="Yassawong M."/>
            <person name="Nolan M."/>
            <person name="Lucas S."/>
            <person name="Hammon N."/>
            <person name="Deshpande S."/>
            <person name="Cheng J.F."/>
            <person name="Han C."/>
            <person name="Tapia R."/>
            <person name="Goodwin L.A."/>
            <person name="Pitluck S."/>
            <person name="Mavromatis K."/>
            <person name="Liolios K."/>
            <person name="Pagani I."/>
            <person name="Ivanova N."/>
            <person name="Mikhailova N."/>
            <person name="Pati A."/>
            <person name="Chen A."/>
            <person name="Palaniappan K."/>
            <person name="Land M."/>
            <person name="Hauser L."/>
            <person name="Jeffries C.D."/>
            <person name="Brambilla E.M."/>
            <person name="Rohde M."/>
            <person name="Sikorski J."/>
            <person name="Pukall R."/>
            <person name="Goker M."/>
            <person name="Detter J.C."/>
            <person name="Woyke T."/>
            <person name="Bristow J."/>
            <person name="Eisen J.A."/>
            <person name="Markowitz V."/>
            <person name="Hugenholtz P."/>
            <person name="Kyrpides N.C."/>
            <person name="Klenk H.P."/>
            <person name="Lapidus A."/>
        </authorList>
    </citation>
    <scope>NUCLEOTIDE SEQUENCE [LARGE SCALE GENOMIC DNA]</scope>
    <source>
        <strain evidence="3">ATCC 35074 / DSM 20540 / JCM 6276 / NBRC 101906 / NCIMB 13154 / VKM Ac-1939 / CCM 2703 / MRP</strain>
    </source>
</reference>
<evidence type="ECO:0000313" key="3">
    <source>
        <dbReference type="Proteomes" id="UP000007718"/>
    </source>
</evidence>
<organism evidence="2 3">
    <name type="scientific">Deinococcus proteolyticus (strain ATCC 35074 / DSM 20540 / JCM 6276 / NBRC 101906 / NCIMB 13154 / VKM Ac-1939 / CCM 2703 / MRP)</name>
    <dbReference type="NCBI Taxonomy" id="693977"/>
    <lineage>
        <taxon>Bacteria</taxon>
        <taxon>Thermotogati</taxon>
        <taxon>Deinococcota</taxon>
        <taxon>Deinococci</taxon>
        <taxon>Deinococcales</taxon>
        <taxon>Deinococcaceae</taxon>
        <taxon>Deinococcus</taxon>
    </lineage>
</organism>
<dbReference type="PROSITE" id="PS50206">
    <property type="entry name" value="RHODANESE_3"/>
    <property type="match status" value="1"/>
</dbReference>
<reference evidence="3" key="1">
    <citation type="submission" date="2011-02" db="EMBL/GenBank/DDBJ databases">
        <title>The complete sequence of chromosome of Deinococcus proteolyticus DSM 20540.</title>
        <authorList>
            <consortium name="US DOE Joint Genome Institute (JGI-PGF)"/>
            <person name="Lucas S."/>
            <person name="Copeland A."/>
            <person name="Lapidus A."/>
            <person name="Bruce D."/>
            <person name="Goodwin L."/>
            <person name="Pitluck S."/>
            <person name="Kyrpides N."/>
            <person name="Mavromatis K."/>
            <person name="Pagani I."/>
            <person name="Ivanova N."/>
            <person name="Ovchinnikova G."/>
            <person name="Zeytun A."/>
            <person name="Detter J.C."/>
            <person name="Han C."/>
            <person name="Land M."/>
            <person name="Hauser L."/>
            <person name="Markowitz V."/>
            <person name="Cheng J.-F."/>
            <person name="Hugenholtz P."/>
            <person name="Woyke T."/>
            <person name="Wu D."/>
            <person name="Pukall R."/>
            <person name="Steenblock K."/>
            <person name="Brambilla E."/>
            <person name="Klenk H.-P."/>
            <person name="Eisen J.A."/>
        </authorList>
    </citation>
    <scope>NUCLEOTIDE SEQUENCE [LARGE SCALE GENOMIC DNA]</scope>
    <source>
        <strain evidence="3">ATCC 35074 / DSM 20540 / JCM 6276 / NBRC 101906 / NCIMB 13154 / VKM Ac-1939 / CCM 2703 / MRP</strain>
    </source>
</reference>
<dbReference type="SUPFAM" id="SSF52821">
    <property type="entry name" value="Rhodanese/Cell cycle control phosphatase"/>
    <property type="match status" value="1"/>
</dbReference>
<proteinExistence type="predicted"/>
<dbReference type="InterPro" id="IPR036873">
    <property type="entry name" value="Rhodanese-like_dom_sf"/>
</dbReference>
<feature type="domain" description="Rhodanese" evidence="1">
    <location>
        <begin position="4"/>
        <end position="98"/>
    </location>
</feature>
<dbReference type="InterPro" id="IPR001763">
    <property type="entry name" value="Rhodanese-like_dom"/>
</dbReference>
<dbReference type="HOGENOM" id="CLU_2408367_0_0_0"/>
<dbReference type="Gene3D" id="3.40.250.10">
    <property type="entry name" value="Rhodanese-like domain"/>
    <property type="match status" value="1"/>
</dbReference>
<dbReference type="GO" id="GO:0016740">
    <property type="term" value="F:transferase activity"/>
    <property type="evidence" value="ECO:0007669"/>
    <property type="project" value="UniProtKB-KW"/>
</dbReference>
<name>F0RK13_DEIPM</name>
<keyword evidence="2" id="KW-0808">Transferase</keyword>
<dbReference type="eggNOG" id="COG0607">
    <property type="taxonomic scope" value="Bacteria"/>
</dbReference>
<dbReference type="Proteomes" id="UP000007718">
    <property type="component" value="Chromosome"/>
</dbReference>
<sequence>MSLPDPEATLIDLRPQELRFAEPLERLLPGRRVQAVTLAAIEQGQHGLSAADGPAVVLCERGVRSPLAARFLQADGLSAEAYPGGVPALKRALLAQAAPQE</sequence>